<dbReference type="InterPro" id="IPR050325">
    <property type="entry name" value="Prot/Nucl_acid_deglycase"/>
</dbReference>
<evidence type="ECO:0000313" key="2">
    <source>
        <dbReference type="EMBL" id="MBK6090328.1"/>
    </source>
</evidence>
<reference evidence="2" key="1">
    <citation type="submission" date="2021-01" db="EMBL/GenBank/DDBJ databases">
        <title>Genome public.</title>
        <authorList>
            <person name="Liu C."/>
            <person name="Sun Q."/>
        </authorList>
    </citation>
    <scope>NUCLEOTIDE SEQUENCE</scope>
    <source>
        <strain evidence="2">M6</strain>
    </source>
</reference>
<organism evidence="2 3">
    <name type="scientific">Ruminococcus difficilis</name>
    <dbReference type="NCBI Taxonomy" id="2763069"/>
    <lineage>
        <taxon>Bacteria</taxon>
        <taxon>Bacillati</taxon>
        <taxon>Bacillota</taxon>
        <taxon>Clostridia</taxon>
        <taxon>Eubacteriales</taxon>
        <taxon>Oscillospiraceae</taxon>
        <taxon>Ruminococcus</taxon>
    </lineage>
</organism>
<dbReference type="PANTHER" id="PTHR48094:SF12">
    <property type="entry name" value="PARKINSON DISEASE PROTEIN 7 HOMOLOG"/>
    <property type="match status" value="1"/>
</dbReference>
<dbReference type="NCBIfam" id="TIGR01383">
    <property type="entry name" value="not_thiJ"/>
    <property type="match status" value="1"/>
</dbReference>
<dbReference type="PANTHER" id="PTHR48094">
    <property type="entry name" value="PROTEIN/NUCLEIC ACID DEGLYCASE DJ-1-RELATED"/>
    <property type="match status" value="1"/>
</dbReference>
<keyword evidence="3" id="KW-1185">Reference proteome</keyword>
<comment type="caution">
    <text evidence="2">The sequence shown here is derived from an EMBL/GenBank/DDBJ whole genome shotgun (WGS) entry which is preliminary data.</text>
</comment>
<accession>A0A934WUS3</accession>
<feature type="domain" description="DJ-1/PfpI" evidence="1">
    <location>
        <begin position="4"/>
        <end position="162"/>
    </location>
</feature>
<evidence type="ECO:0000259" key="1">
    <source>
        <dbReference type="Pfam" id="PF01965"/>
    </source>
</evidence>
<dbReference type="Proteomes" id="UP000633365">
    <property type="component" value="Unassembled WGS sequence"/>
</dbReference>
<dbReference type="InterPro" id="IPR029062">
    <property type="entry name" value="Class_I_gatase-like"/>
</dbReference>
<dbReference type="Pfam" id="PF01965">
    <property type="entry name" value="DJ-1_PfpI"/>
    <property type="match status" value="1"/>
</dbReference>
<name>A0A934WUS3_9FIRM</name>
<gene>
    <name evidence="2" type="ORF">JKK62_17085</name>
</gene>
<proteinExistence type="predicted"/>
<dbReference type="SUPFAM" id="SSF52317">
    <property type="entry name" value="Class I glutamine amidotransferase-like"/>
    <property type="match status" value="1"/>
</dbReference>
<dbReference type="GO" id="GO:0005737">
    <property type="term" value="C:cytoplasm"/>
    <property type="evidence" value="ECO:0007669"/>
    <property type="project" value="TreeGrafter"/>
</dbReference>
<evidence type="ECO:0000313" key="3">
    <source>
        <dbReference type="Proteomes" id="UP000633365"/>
    </source>
</evidence>
<dbReference type="InterPro" id="IPR002818">
    <property type="entry name" value="DJ-1/PfpI"/>
</dbReference>
<dbReference type="EMBL" id="JAEQMG010000201">
    <property type="protein sequence ID" value="MBK6090328.1"/>
    <property type="molecule type" value="Genomic_DNA"/>
</dbReference>
<dbReference type="InterPro" id="IPR006287">
    <property type="entry name" value="DJ-1"/>
</dbReference>
<protein>
    <submittedName>
        <fullName evidence="2">DJ-1/PfpI family protein</fullName>
    </submittedName>
</protein>
<dbReference type="AlphaFoldDB" id="A0A934WUS3"/>
<dbReference type="Gene3D" id="3.40.50.880">
    <property type="match status" value="1"/>
</dbReference>
<sequence>MFYCFLADGFEEIEALATIDILRRADIPVTTVGVDADVICGAHDICVTADMQISEFDFDEDALGIILPGGMPGVKNLYADETVRNAVSYCQSRKLYLCAICAAPSILGRMGVLEGKKATCFPGFEEELKGAEVTGEKVVVDGNIITAKGAGCALDFGFAIVSQVQSKEDADRIASSMQC</sequence>
<dbReference type="CDD" id="cd03135">
    <property type="entry name" value="GATase1_DJ-1"/>
    <property type="match status" value="1"/>
</dbReference>